<evidence type="ECO:0008006" key="3">
    <source>
        <dbReference type="Google" id="ProtNLM"/>
    </source>
</evidence>
<dbReference type="EMBL" id="QZEI01000051">
    <property type="protein sequence ID" value="RLV58896.1"/>
    <property type="molecule type" value="Genomic_DNA"/>
</dbReference>
<accession>A0A3L8PUA7</accession>
<reference evidence="1 2" key="1">
    <citation type="submission" date="2018-09" db="EMBL/GenBank/DDBJ databases">
        <title>Phylogeny of the Shewanellaceae, and recommendation for two new genera, Pseudoshewanella and Parashewanella.</title>
        <authorList>
            <person name="Wang G."/>
        </authorList>
    </citation>
    <scope>NUCLEOTIDE SEQUENCE [LARGE SCALE GENOMIC DNA]</scope>
    <source>
        <strain evidence="1 2">C51</strain>
    </source>
</reference>
<keyword evidence="2" id="KW-1185">Reference proteome</keyword>
<dbReference type="SUPFAM" id="SSF55486">
    <property type="entry name" value="Metalloproteases ('zincins'), catalytic domain"/>
    <property type="match status" value="1"/>
</dbReference>
<dbReference type="AlphaFoldDB" id="A0A3L8PUA7"/>
<name>A0A3L8PUA7_9GAMM</name>
<evidence type="ECO:0000313" key="2">
    <source>
        <dbReference type="Proteomes" id="UP000281474"/>
    </source>
</evidence>
<evidence type="ECO:0000313" key="1">
    <source>
        <dbReference type="EMBL" id="RLV58896.1"/>
    </source>
</evidence>
<comment type="caution">
    <text evidence="1">The sequence shown here is derived from an EMBL/GenBank/DDBJ whole genome shotgun (WGS) entry which is preliminary data.</text>
</comment>
<sequence>MLVAVSTDAASSPHKDFQHKKFDATVLASLQLLNEQCKAFSVVPLSKKQKFEYLLGEFEKQSLKINNLSDALSNFVNLPESRLFTREIINCQIKLSDTWRNLLYQPQVENLIQQLTNSHNAKFRELGFRLSQARNSQATQNQLARLRILEAEIAQWAKKKTPVIPSKLCLIPNQENIIDNSILHFYLLNQPQESCRKQIWTQFYKQSTTIVQDWIEQKNTIAQYSGYRTFIEQQQFYNILNKPQSILNYLQSKSSTTAIEPWNIGQILKNAPRTSFAKLQLETLLAKSFIQLSKLGISTQQLTPNLYRIWLNKRLLGHLYLDASQTKSGSRVVRYPVIGHQFADITLTAPKILTSNRKVKQFISQLARTVTIMADSPEFYLSSNTMDFSDSRELGAIWLTKWLQQQLKITTASKGSREQIAQTYQQQLNIIKAKWALLVFTGQEYNVPALSAFNHSSSLVNYIYSDPNFFSQNIGIYKGLFQDDLASMLLEKSKISANQIFEILVVNESRQAINKRLNVILAHPFELKDIININKLKSKKRSSN</sequence>
<gene>
    <name evidence="1" type="ORF">D5018_14935</name>
</gene>
<proteinExistence type="predicted"/>
<organism evidence="1 2">
    <name type="scientific">Parashewanella curva</name>
    <dbReference type="NCBI Taxonomy" id="2338552"/>
    <lineage>
        <taxon>Bacteria</taxon>
        <taxon>Pseudomonadati</taxon>
        <taxon>Pseudomonadota</taxon>
        <taxon>Gammaproteobacteria</taxon>
        <taxon>Alteromonadales</taxon>
        <taxon>Shewanellaceae</taxon>
        <taxon>Parashewanella</taxon>
    </lineage>
</organism>
<dbReference type="Proteomes" id="UP000281474">
    <property type="component" value="Unassembled WGS sequence"/>
</dbReference>
<protein>
    <recommendedName>
        <fullName evidence="3">Peptidase M3A/M3B catalytic domain-containing protein</fullName>
    </recommendedName>
</protein>